<dbReference type="AlphaFoldDB" id="A0A9Q3ESA4"/>
<dbReference type="OrthoDB" id="412006at2759"/>
<name>A0A9Q3ESA4_9BASI</name>
<comment type="caution">
    <text evidence="1">The sequence shown here is derived from an EMBL/GenBank/DDBJ whole genome shotgun (WGS) entry which is preliminary data.</text>
</comment>
<keyword evidence="2" id="KW-1185">Reference proteome</keyword>
<reference evidence="1" key="1">
    <citation type="submission" date="2021-03" db="EMBL/GenBank/DDBJ databases">
        <title>Draft genome sequence of rust myrtle Austropuccinia psidii MF-1, a brazilian biotype.</title>
        <authorList>
            <person name="Quecine M.C."/>
            <person name="Pachon D.M.R."/>
            <person name="Bonatelli M.L."/>
            <person name="Correr F.H."/>
            <person name="Franceschini L.M."/>
            <person name="Leite T.F."/>
            <person name="Margarido G.R.A."/>
            <person name="Almeida C.A."/>
            <person name="Ferrarezi J.A."/>
            <person name="Labate C.A."/>
        </authorList>
    </citation>
    <scope>NUCLEOTIDE SEQUENCE</scope>
    <source>
        <strain evidence="1">MF-1</strain>
    </source>
</reference>
<sequence length="344" mass="40258">MKRHHSSKFLASQERNHAFKALKLIKIKSSREVKPLRKQTGEITNDKKEQTELLFEMFAQAGKRVDLSNIPEAPLALEKNFKKITLNKIKTSISQLPNKKAPGLDQIPNELLKILGNVLLDDLHKLFNAFLQIGYFPRHWKKASTIIIQKANKKDYSDPSAYRPMALLSTVADEVAKRAAENYLIQHYPTHPSIAKLNQLIRSKNKNPKLTNEEQQRVKFKGNPKLLLIKLNKWERAHTSVIHQLQSAHSTLNDHLFRIRERGDPLCETFQRPESVKHYLTYCRRYKSQRKKMKKTLRREKIAYDDQNLVQLLDNPRAIPILIEYIGGTRRFGFFKEYRDKMDK</sequence>
<evidence type="ECO:0000313" key="2">
    <source>
        <dbReference type="Proteomes" id="UP000765509"/>
    </source>
</evidence>
<dbReference type="EMBL" id="AVOT02033510">
    <property type="protein sequence ID" value="MBW0527416.1"/>
    <property type="molecule type" value="Genomic_DNA"/>
</dbReference>
<organism evidence="1 2">
    <name type="scientific">Austropuccinia psidii MF-1</name>
    <dbReference type="NCBI Taxonomy" id="1389203"/>
    <lineage>
        <taxon>Eukaryota</taxon>
        <taxon>Fungi</taxon>
        <taxon>Dikarya</taxon>
        <taxon>Basidiomycota</taxon>
        <taxon>Pucciniomycotina</taxon>
        <taxon>Pucciniomycetes</taxon>
        <taxon>Pucciniales</taxon>
        <taxon>Sphaerophragmiaceae</taxon>
        <taxon>Austropuccinia</taxon>
    </lineage>
</organism>
<evidence type="ECO:0008006" key="3">
    <source>
        <dbReference type="Google" id="ProtNLM"/>
    </source>
</evidence>
<dbReference type="PANTHER" id="PTHR19446">
    <property type="entry name" value="REVERSE TRANSCRIPTASES"/>
    <property type="match status" value="1"/>
</dbReference>
<accession>A0A9Q3ESA4</accession>
<dbReference type="Proteomes" id="UP000765509">
    <property type="component" value="Unassembled WGS sequence"/>
</dbReference>
<protein>
    <recommendedName>
        <fullName evidence="3">Reverse transcriptase domain-containing protein</fullName>
    </recommendedName>
</protein>
<proteinExistence type="predicted"/>
<gene>
    <name evidence="1" type="ORF">O181_067131</name>
</gene>
<evidence type="ECO:0000313" key="1">
    <source>
        <dbReference type="EMBL" id="MBW0527416.1"/>
    </source>
</evidence>